<protein>
    <submittedName>
        <fullName evidence="1">4417_t:CDS:1</fullName>
    </submittedName>
</protein>
<sequence length="104" mass="11760">MDTLFTDLDGPSSQQAFLGETIKPALIGKWTQHLRPGVEKVPWSQLEIDELILGYSINGPDWIKIIEKLPGRSSLQARNMLSSIKKSNKRIKDRMSVKRLLNAT</sequence>
<evidence type="ECO:0000313" key="1">
    <source>
        <dbReference type="EMBL" id="CAG8530982.1"/>
    </source>
</evidence>
<dbReference type="Gene3D" id="1.10.10.60">
    <property type="entry name" value="Homeodomain-like"/>
    <property type="match status" value="1"/>
</dbReference>
<dbReference type="CDD" id="cd00167">
    <property type="entry name" value="SANT"/>
    <property type="match status" value="1"/>
</dbReference>
<name>A0A9N9AHR6_9GLOM</name>
<comment type="caution">
    <text evidence="1">The sequence shown here is derived from an EMBL/GenBank/DDBJ whole genome shotgun (WGS) entry which is preliminary data.</text>
</comment>
<dbReference type="AlphaFoldDB" id="A0A9N9AHR6"/>
<dbReference type="SUPFAM" id="SSF46689">
    <property type="entry name" value="Homeodomain-like"/>
    <property type="match status" value="1"/>
</dbReference>
<organism evidence="1 2">
    <name type="scientific">Paraglomus brasilianum</name>
    <dbReference type="NCBI Taxonomy" id="144538"/>
    <lineage>
        <taxon>Eukaryota</taxon>
        <taxon>Fungi</taxon>
        <taxon>Fungi incertae sedis</taxon>
        <taxon>Mucoromycota</taxon>
        <taxon>Glomeromycotina</taxon>
        <taxon>Glomeromycetes</taxon>
        <taxon>Paraglomerales</taxon>
        <taxon>Paraglomeraceae</taxon>
        <taxon>Paraglomus</taxon>
    </lineage>
</organism>
<proteinExistence type="predicted"/>
<dbReference type="Proteomes" id="UP000789739">
    <property type="component" value="Unassembled WGS sequence"/>
</dbReference>
<gene>
    <name evidence="1" type="ORF">PBRASI_LOCUS4108</name>
</gene>
<reference evidence="1" key="1">
    <citation type="submission" date="2021-06" db="EMBL/GenBank/DDBJ databases">
        <authorList>
            <person name="Kallberg Y."/>
            <person name="Tangrot J."/>
            <person name="Rosling A."/>
        </authorList>
    </citation>
    <scope>NUCLEOTIDE SEQUENCE</scope>
    <source>
        <strain evidence="1">BR232B</strain>
    </source>
</reference>
<dbReference type="InterPro" id="IPR001005">
    <property type="entry name" value="SANT/Myb"/>
</dbReference>
<accession>A0A9N9AHR6</accession>
<dbReference type="InterPro" id="IPR009057">
    <property type="entry name" value="Homeodomain-like_sf"/>
</dbReference>
<keyword evidence="2" id="KW-1185">Reference proteome</keyword>
<dbReference type="EMBL" id="CAJVPI010000405">
    <property type="protein sequence ID" value="CAG8530982.1"/>
    <property type="molecule type" value="Genomic_DNA"/>
</dbReference>
<dbReference type="OrthoDB" id="1087319at2759"/>
<evidence type="ECO:0000313" key="2">
    <source>
        <dbReference type="Proteomes" id="UP000789739"/>
    </source>
</evidence>